<reference evidence="8 9" key="1">
    <citation type="journal article" date="2018" name="Sci. Rep.">
        <title>Comparative genomics provides insights into the lifestyle and reveals functional heterogeneity of dark septate endophytic fungi.</title>
        <authorList>
            <person name="Knapp D.G."/>
            <person name="Nemeth J.B."/>
            <person name="Barry K."/>
            <person name="Hainaut M."/>
            <person name="Henrissat B."/>
            <person name="Johnson J."/>
            <person name="Kuo A."/>
            <person name="Lim J.H.P."/>
            <person name="Lipzen A."/>
            <person name="Nolan M."/>
            <person name="Ohm R.A."/>
            <person name="Tamas L."/>
            <person name="Grigoriev I.V."/>
            <person name="Spatafora J.W."/>
            <person name="Nagy L.G."/>
            <person name="Kovacs G.M."/>
        </authorList>
    </citation>
    <scope>NUCLEOTIDE SEQUENCE [LARGE SCALE GENOMIC DNA]</scope>
    <source>
        <strain evidence="8 9">DSE2036</strain>
    </source>
</reference>
<dbReference type="SMART" id="SM00320">
    <property type="entry name" value="WD40"/>
    <property type="match status" value="5"/>
</dbReference>
<dbReference type="PANTHER" id="PTHR19924:SF26">
    <property type="entry name" value="U3 SMALL NUCLEOLAR RNA-ASSOCIATED PROTEIN 15 HOMOLOG"/>
    <property type="match status" value="1"/>
</dbReference>
<evidence type="ECO:0000313" key="8">
    <source>
        <dbReference type="EMBL" id="PVH96772.1"/>
    </source>
</evidence>
<evidence type="ECO:0000256" key="4">
    <source>
        <dbReference type="ARBA" id="ARBA00022737"/>
    </source>
</evidence>
<dbReference type="InterPro" id="IPR018983">
    <property type="entry name" value="U3_snoRNA-assocProt_15_C"/>
</dbReference>
<feature type="domain" description="U3 small nucleolar RNA-associated protein 15 C-terminal" evidence="7">
    <location>
        <begin position="383"/>
        <end position="532"/>
    </location>
</feature>
<comment type="subcellular location">
    <subcellularLocation>
        <location evidence="1">Nucleus</location>
        <location evidence="1">Nucleolus</location>
    </subcellularLocation>
</comment>
<dbReference type="Pfam" id="PF09384">
    <property type="entry name" value="UTP15_C"/>
    <property type="match status" value="1"/>
</dbReference>
<keyword evidence="2" id="KW-0698">rRNA processing</keyword>
<keyword evidence="9" id="KW-1185">Reference proteome</keyword>
<dbReference type="GO" id="GO:0005730">
    <property type="term" value="C:nucleolus"/>
    <property type="evidence" value="ECO:0007669"/>
    <property type="project" value="UniProtKB-SubCell"/>
</dbReference>
<proteinExistence type="predicted"/>
<keyword evidence="3 6" id="KW-0853">WD repeat</keyword>
<keyword evidence="5" id="KW-0539">Nucleus</keyword>
<dbReference type="PROSITE" id="PS50294">
    <property type="entry name" value="WD_REPEATS_REGION"/>
    <property type="match status" value="3"/>
</dbReference>
<dbReference type="InterPro" id="IPR015943">
    <property type="entry name" value="WD40/YVTN_repeat-like_dom_sf"/>
</dbReference>
<dbReference type="SUPFAM" id="SSF50978">
    <property type="entry name" value="WD40 repeat-like"/>
    <property type="match status" value="1"/>
</dbReference>
<sequence length="552" mass="60788">MAAEVQPLQPIKLPTGPSTLTTEQKYWNSFASELRLDPSQHSSPVTHISIPHRPSSTQLTPAQDLFAVTTGSRVQIFSSKTRKVVKNISRFGVDDIAHSGTIRRDGRIVAAGGDSGTIQAFDLNSRAILKTWKEHKQPVWVTQWHPSELTNLMSCSDDRTVRLWDLPSDKSTITFEGHQDYVRCGEFMPGQSELMVSGSYDQTVRLWDTRAGGRAVMVFKHAAPVESVLPMPSGTAVLASSENTVSVLDIVAAKPMHILRNHQKTVTALTLANNGERLLTGALDGHVKVFETTGWNVVGGMKYPSPILSLQVIPSQNEDKHIAVGMQSGLLSVKTRLSGEQKALAREREKEMKALMEGNIEEYDRAKKRKRGKGWSKRLRGRDFTGEGVDIVLDGNARGKIHKSYPWANALRLGQYAKALDIVLEQTSPNAKDQQTTLLTTLIHRSALPAALSHRDELTLQPILRWLIKHIGDYRITRLTTDVALVVLDLYADQLGRSEEIDTLFDTLVRRVQEVVDASQIAWSVGGMVEMLTACANAPDAGMGGEEVGVAA</sequence>
<dbReference type="PROSITE" id="PS00678">
    <property type="entry name" value="WD_REPEATS_1"/>
    <property type="match status" value="2"/>
</dbReference>
<feature type="repeat" description="WD" evidence="6">
    <location>
        <begin position="132"/>
        <end position="174"/>
    </location>
</feature>
<dbReference type="InterPro" id="IPR019775">
    <property type="entry name" value="WD40_repeat_CS"/>
</dbReference>
<evidence type="ECO:0000256" key="6">
    <source>
        <dbReference type="PROSITE-ProRule" id="PRU00221"/>
    </source>
</evidence>
<evidence type="ECO:0000256" key="2">
    <source>
        <dbReference type="ARBA" id="ARBA00022552"/>
    </source>
</evidence>
<accession>A0A2V1DF97</accession>
<evidence type="ECO:0000313" key="9">
    <source>
        <dbReference type="Proteomes" id="UP000244855"/>
    </source>
</evidence>
<dbReference type="GO" id="GO:0045943">
    <property type="term" value="P:positive regulation of transcription by RNA polymerase I"/>
    <property type="evidence" value="ECO:0007669"/>
    <property type="project" value="TreeGrafter"/>
</dbReference>
<keyword evidence="4" id="KW-0677">Repeat</keyword>
<dbReference type="Gene3D" id="2.130.10.10">
    <property type="entry name" value="YVTN repeat-like/Quinoprotein amine dehydrogenase"/>
    <property type="match status" value="1"/>
</dbReference>
<dbReference type="PROSITE" id="PS50082">
    <property type="entry name" value="WD_REPEATS_2"/>
    <property type="match status" value="3"/>
</dbReference>
<dbReference type="PRINTS" id="PR00320">
    <property type="entry name" value="GPROTEINBRPT"/>
</dbReference>
<feature type="repeat" description="WD" evidence="6">
    <location>
        <begin position="175"/>
        <end position="217"/>
    </location>
</feature>
<dbReference type="OrthoDB" id="431715at2759"/>
<dbReference type="PANTHER" id="PTHR19924">
    <property type="entry name" value="UTP15 U3 SMALL NUCLEOLAR RNA-ASSOCIATED PROTEIN 15 FAMILY MEMBER"/>
    <property type="match status" value="1"/>
</dbReference>
<evidence type="ECO:0000256" key="1">
    <source>
        <dbReference type="ARBA" id="ARBA00004604"/>
    </source>
</evidence>
<dbReference type="GO" id="GO:0006364">
    <property type="term" value="P:rRNA processing"/>
    <property type="evidence" value="ECO:0007669"/>
    <property type="project" value="UniProtKB-KW"/>
</dbReference>
<evidence type="ECO:0000259" key="7">
    <source>
        <dbReference type="Pfam" id="PF09384"/>
    </source>
</evidence>
<feature type="repeat" description="WD" evidence="6">
    <location>
        <begin position="259"/>
        <end position="291"/>
    </location>
</feature>
<organism evidence="8 9">
    <name type="scientific">Periconia macrospinosa</name>
    <dbReference type="NCBI Taxonomy" id="97972"/>
    <lineage>
        <taxon>Eukaryota</taxon>
        <taxon>Fungi</taxon>
        <taxon>Dikarya</taxon>
        <taxon>Ascomycota</taxon>
        <taxon>Pezizomycotina</taxon>
        <taxon>Dothideomycetes</taxon>
        <taxon>Pleosporomycetidae</taxon>
        <taxon>Pleosporales</taxon>
        <taxon>Massarineae</taxon>
        <taxon>Periconiaceae</taxon>
        <taxon>Periconia</taxon>
    </lineage>
</organism>
<dbReference type="EMBL" id="KZ805455">
    <property type="protein sequence ID" value="PVH96772.1"/>
    <property type="molecule type" value="Genomic_DNA"/>
</dbReference>
<dbReference type="Pfam" id="PF00400">
    <property type="entry name" value="WD40"/>
    <property type="match status" value="3"/>
</dbReference>
<dbReference type="CDD" id="cd00200">
    <property type="entry name" value="WD40"/>
    <property type="match status" value="1"/>
</dbReference>
<evidence type="ECO:0000256" key="3">
    <source>
        <dbReference type="ARBA" id="ARBA00022574"/>
    </source>
</evidence>
<dbReference type="InterPro" id="IPR001680">
    <property type="entry name" value="WD40_rpt"/>
</dbReference>
<dbReference type="InterPro" id="IPR020472">
    <property type="entry name" value="WD40_PAC1"/>
</dbReference>
<dbReference type="InterPro" id="IPR036322">
    <property type="entry name" value="WD40_repeat_dom_sf"/>
</dbReference>
<dbReference type="Proteomes" id="UP000244855">
    <property type="component" value="Unassembled WGS sequence"/>
</dbReference>
<dbReference type="STRING" id="97972.A0A2V1DF97"/>
<evidence type="ECO:0000256" key="5">
    <source>
        <dbReference type="ARBA" id="ARBA00023242"/>
    </source>
</evidence>
<dbReference type="AlphaFoldDB" id="A0A2V1DF97"/>
<name>A0A2V1DF97_9PLEO</name>
<protein>
    <submittedName>
        <fullName evidence="8">WD40 repeat-like protein</fullName>
    </submittedName>
</protein>
<gene>
    <name evidence="8" type="ORF">DM02DRAFT_631721</name>
</gene>